<keyword evidence="4 7" id="KW-1133">Transmembrane helix</keyword>
<dbReference type="Proteomes" id="UP001344658">
    <property type="component" value="Unassembled WGS sequence"/>
</dbReference>
<sequence length="121" mass="12106">MNAWTAAALVLLAGAAPLCLWGAAHGREVRRLAAVSLLSTVVGAVFLVLPQGYGRSSYQDLALVLAVLAPAGTLVFTRFVAGRPHDAGTDAHASSGRDADAGSRVGPDDGQGGADLSPGNG</sequence>
<reference evidence="8 9" key="1">
    <citation type="submission" date="2023-12" db="EMBL/GenBank/DDBJ databases">
        <title>Streptomyces sp. V4-01.</title>
        <authorList>
            <person name="Somphong A."/>
            <person name="Phongsopitanun W."/>
        </authorList>
    </citation>
    <scope>NUCLEOTIDE SEQUENCE [LARGE SCALE GENOMIC DNA]</scope>
    <source>
        <strain evidence="8 9">V4-01</strain>
    </source>
</reference>
<evidence type="ECO:0000256" key="7">
    <source>
        <dbReference type="SAM" id="Phobius"/>
    </source>
</evidence>
<keyword evidence="2" id="KW-1003">Cell membrane</keyword>
<feature type="transmembrane region" description="Helical" evidence="7">
    <location>
        <begin position="32"/>
        <end position="49"/>
    </location>
</feature>
<protein>
    <submittedName>
        <fullName evidence="8">MrpF/PhaF family protein</fullName>
    </submittedName>
</protein>
<evidence type="ECO:0000313" key="8">
    <source>
        <dbReference type="EMBL" id="MEE4546899.1"/>
    </source>
</evidence>
<dbReference type="EMBL" id="JAZEWV010000058">
    <property type="protein sequence ID" value="MEE4546899.1"/>
    <property type="molecule type" value="Genomic_DNA"/>
</dbReference>
<evidence type="ECO:0000256" key="2">
    <source>
        <dbReference type="ARBA" id="ARBA00022475"/>
    </source>
</evidence>
<evidence type="ECO:0000256" key="5">
    <source>
        <dbReference type="ARBA" id="ARBA00023136"/>
    </source>
</evidence>
<feature type="transmembrane region" description="Helical" evidence="7">
    <location>
        <begin position="61"/>
        <end position="81"/>
    </location>
</feature>
<proteinExistence type="predicted"/>
<keyword evidence="9" id="KW-1185">Reference proteome</keyword>
<dbReference type="Pfam" id="PF04066">
    <property type="entry name" value="MrpF_PhaF"/>
    <property type="match status" value="1"/>
</dbReference>
<name>A0ABU7PM47_9ACTN</name>
<gene>
    <name evidence="8" type="ORF">V2S66_33655</name>
</gene>
<evidence type="ECO:0000256" key="3">
    <source>
        <dbReference type="ARBA" id="ARBA00022692"/>
    </source>
</evidence>
<dbReference type="InterPro" id="IPR007208">
    <property type="entry name" value="MrpF/PhaF-like"/>
</dbReference>
<evidence type="ECO:0000256" key="4">
    <source>
        <dbReference type="ARBA" id="ARBA00022989"/>
    </source>
</evidence>
<feature type="compositionally biased region" description="Basic and acidic residues" evidence="6">
    <location>
        <begin position="86"/>
        <end position="101"/>
    </location>
</feature>
<keyword evidence="5 7" id="KW-0472">Membrane</keyword>
<accession>A0ABU7PM47</accession>
<dbReference type="RefSeq" id="WP_330800798.1">
    <property type="nucleotide sequence ID" value="NZ_JAZEWV010000058.1"/>
</dbReference>
<evidence type="ECO:0000256" key="1">
    <source>
        <dbReference type="ARBA" id="ARBA00004651"/>
    </source>
</evidence>
<comment type="caution">
    <text evidence="8">The sequence shown here is derived from an EMBL/GenBank/DDBJ whole genome shotgun (WGS) entry which is preliminary data.</text>
</comment>
<evidence type="ECO:0000313" key="9">
    <source>
        <dbReference type="Proteomes" id="UP001344658"/>
    </source>
</evidence>
<evidence type="ECO:0000256" key="6">
    <source>
        <dbReference type="SAM" id="MobiDB-lite"/>
    </source>
</evidence>
<organism evidence="8 9">
    <name type="scientific">Actinacidiphila polyblastidii</name>
    <dbReference type="NCBI Taxonomy" id="3110430"/>
    <lineage>
        <taxon>Bacteria</taxon>
        <taxon>Bacillati</taxon>
        <taxon>Actinomycetota</taxon>
        <taxon>Actinomycetes</taxon>
        <taxon>Kitasatosporales</taxon>
        <taxon>Streptomycetaceae</taxon>
        <taxon>Actinacidiphila</taxon>
    </lineage>
</organism>
<feature type="region of interest" description="Disordered" evidence="6">
    <location>
        <begin position="86"/>
        <end position="121"/>
    </location>
</feature>
<keyword evidence="3 7" id="KW-0812">Transmembrane</keyword>
<comment type="subcellular location">
    <subcellularLocation>
        <location evidence="1">Cell membrane</location>
        <topology evidence="1">Multi-pass membrane protein</topology>
    </subcellularLocation>
</comment>